<dbReference type="Proteomes" id="UP000196573">
    <property type="component" value="Unassembled WGS sequence"/>
</dbReference>
<evidence type="ECO:0000256" key="5">
    <source>
        <dbReference type="ARBA" id="ARBA00022500"/>
    </source>
</evidence>
<keyword evidence="5 10" id="KW-0145">Chemotaxis</keyword>
<evidence type="ECO:0000256" key="9">
    <source>
        <dbReference type="ARBA" id="ARBA00023136"/>
    </source>
</evidence>
<organism evidence="11 12">
    <name type="scientific">Parendozoicomonas haliclonae</name>
    <dbReference type="NCBI Taxonomy" id="1960125"/>
    <lineage>
        <taxon>Bacteria</taxon>
        <taxon>Pseudomonadati</taxon>
        <taxon>Pseudomonadota</taxon>
        <taxon>Gammaproteobacteria</taxon>
        <taxon>Oceanospirillales</taxon>
        <taxon>Endozoicomonadaceae</taxon>
        <taxon>Parendozoicomonas</taxon>
    </lineage>
</organism>
<comment type="function">
    <text evidence="1 10">Controls the rotational direction of flagella during chemotaxis.</text>
</comment>
<accession>A0A1X7AN02</accession>
<dbReference type="PANTHER" id="PTHR35091:SF2">
    <property type="entry name" value="FLAGELLAR PROTEIN FLIL"/>
    <property type="match status" value="1"/>
</dbReference>
<proteinExistence type="inferred from homology"/>
<dbReference type="InterPro" id="IPR005503">
    <property type="entry name" value="FliL"/>
</dbReference>
<comment type="similarity">
    <text evidence="3 10">Belongs to the FliL family.</text>
</comment>
<dbReference type="RefSeq" id="WP_087112120.1">
    <property type="nucleotide sequence ID" value="NZ_CBCSCN010000010.1"/>
</dbReference>
<dbReference type="AlphaFoldDB" id="A0A1X7AN02"/>
<evidence type="ECO:0000256" key="1">
    <source>
        <dbReference type="ARBA" id="ARBA00002254"/>
    </source>
</evidence>
<keyword evidence="11" id="KW-0969">Cilium</keyword>
<keyword evidence="6 10" id="KW-0812">Transmembrane</keyword>
<dbReference type="EMBL" id="FWPT01000008">
    <property type="protein sequence ID" value="SMA49674.1"/>
    <property type="molecule type" value="Genomic_DNA"/>
</dbReference>
<dbReference type="GO" id="GO:0009425">
    <property type="term" value="C:bacterial-type flagellum basal body"/>
    <property type="evidence" value="ECO:0007669"/>
    <property type="project" value="InterPro"/>
</dbReference>
<evidence type="ECO:0000256" key="8">
    <source>
        <dbReference type="ARBA" id="ARBA00022989"/>
    </source>
</evidence>
<dbReference type="PANTHER" id="PTHR35091">
    <property type="entry name" value="FLAGELLAR PROTEIN FLIL"/>
    <property type="match status" value="1"/>
</dbReference>
<gene>
    <name evidence="11" type="ORF">EHSB41UT_03456</name>
</gene>
<dbReference type="GO" id="GO:0006935">
    <property type="term" value="P:chemotaxis"/>
    <property type="evidence" value="ECO:0007669"/>
    <property type="project" value="UniProtKB-KW"/>
</dbReference>
<keyword evidence="7 10" id="KW-0283">Flagellar rotation</keyword>
<dbReference type="OrthoDB" id="5616092at2"/>
<evidence type="ECO:0000256" key="4">
    <source>
        <dbReference type="ARBA" id="ARBA00022475"/>
    </source>
</evidence>
<keyword evidence="12" id="KW-1185">Reference proteome</keyword>
<dbReference type="GO" id="GO:0071978">
    <property type="term" value="P:bacterial-type flagellum-dependent swarming motility"/>
    <property type="evidence" value="ECO:0007669"/>
    <property type="project" value="TreeGrafter"/>
</dbReference>
<keyword evidence="11" id="KW-0282">Flagellum</keyword>
<keyword evidence="4" id="KW-1003">Cell membrane</keyword>
<dbReference type="GO" id="GO:0005886">
    <property type="term" value="C:plasma membrane"/>
    <property type="evidence" value="ECO:0007669"/>
    <property type="project" value="UniProtKB-SubCell"/>
</dbReference>
<feature type="transmembrane region" description="Helical" evidence="10">
    <location>
        <begin position="12"/>
        <end position="31"/>
    </location>
</feature>
<evidence type="ECO:0000256" key="2">
    <source>
        <dbReference type="ARBA" id="ARBA00004162"/>
    </source>
</evidence>
<sequence>MSEKAQKSSGGFVKSLIVVLAIASAVGAWYWHRREAPPTLEEPVFHTVASVIVNLEDRNPRHYLKVTPVIVYRDESFEKKVDLYLPEIRNYLINKLREETVVSLSDADSYERVRKDLLAGVKALMLANTEVDSVENLIFTEFVVQ</sequence>
<evidence type="ECO:0000256" key="10">
    <source>
        <dbReference type="RuleBase" id="RU364125"/>
    </source>
</evidence>
<evidence type="ECO:0000313" key="12">
    <source>
        <dbReference type="Proteomes" id="UP000196573"/>
    </source>
</evidence>
<evidence type="ECO:0000313" key="11">
    <source>
        <dbReference type="EMBL" id="SMA49674.1"/>
    </source>
</evidence>
<keyword evidence="8 10" id="KW-1133">Transmembrane helix</keyword>
<evidence type="ECO:0000256" key="3">
    <source>
        <dbReference type="ARBA" id="ARBA00008281"/>
    </source>
</evidence>
<keyword evidence="10" id="KW-0997">Cell inner membrane</keyword>
<reference evidence="11 12" key="1">
    <citation type="submission" date="2017-03" db="EMBL/GenBank/DDBJ databases">
        <authorList>
            <person name="Afonso C.L."/>
            <person name="Miller P.J."/>
            <person name="Scott M.A."/>
            <person name="Spackman E."/>
            <person name="Goraichik I."/>
            <person name="Dimitrov K.M."/>
            <person name="Suarez D.L."/>
            <person name="Swayne D.E."/>
        </authorList>
    </citation>
    <scope>NUCLEOTIDE SEQUENCE [LARGE SCALE GENOMIC DNA]</scope>
    <source>
        <strain evidence="11">SB41UT1</strain>
    </source>
</reference>
<keyword evidence="9 10" id="KW-0472">Membrane</keyword>
<evidence type="ECO:0000256" key="6">
    <source>
        <dbReference type="ARBA" id="ARBA00022692"/>
    </source>
</evidence>
<dbReference type="Pfam" id="PF03748">
    <property type="entry name" value="FliL"/>
    <property type="match status" value="1"/>
</dbReference>
<evidence type="ECO:0000256" key="7">
    <source>
        <dbReference type="ARBA" id="ARBA00022779"/>
    </source>
</evidence>
<comment type="subcellular location">
    <subcellularLocation>
        <location evidence="10">Cell inner membrane</location>
    </subcellularLocation>
    <subcellularLocation>
        <location evidence="2">Cell membrane</location>
        <topology evidence="2">Single-pass membrane protein</topology>
    </subcellularLocation>
</comment>
<name>A0A1X7AN02_9GAMM</name>
<protein>
    <recommendedName>
        <fullName evidence="10">Flagellar protein FliL</fullName>
    </recommendedName>
</protein>
<keyword evidence="11" id="KW-0966">Cell projection</keyword>